<keyword evidence="2" id="KW-1185">Reference proteome</keyword>
<comment type="caution">
    <text evidence="1">The sequence shown here is derived from an EMBL/GenBank/DDBJ whole genome shotgun (WGS) entry which is preliminary data.</text>
</comment>
<evidence type="ECO:0000313" key="2">
    <source>
        <dbReference type="Proteomes" id="UP000821837"/>
    </source>
</evidence>
<dbReference type="EMBL" id="JABSTV010001250">
    <property type="protein sequence ID" value="KAH7956036.1"/>
    <property type="molecule type" value="Genomic_DNA"/>
</dbReference>
<accession>A0A9D4PUV5</accession>
<organism evidence="1 2">
    <name type="scientific">Rhipicephalus sanguineus</name>
    <name type="common">Brown dog tick</name>
    <name type="synonym">Ixodes sanguineus</name>
    <dbReference type="NCBI Taxonomy" id="34632"/>
    <lineage>
        <taxon>Eukaryota</taxon>
        <taxon>Metazoa</taxon>
        <taxon>Ecdysozoa</taxon>
        <taxon>Arthropoda</taxon>
        <taxon>Chelicerata</taxon>
        <taxon>Arachnida</taxon>
        <taxon>Acari</taxon>
        <taxon>Parasitiformes</taxon>
        <taxon>Ixodida</taxon>
        <taxon>Ixodoidea</taxon>
        <taxon>Ixodidae</taxon>
        <taxon>Rhipicephalinae</taxon>
        <taxon>Rhipicephalus</taxon>
        <taxon>Rhipicephalus</taxon>
    </lineage>
</organism>
<evidence type="ECO:0000313" key="1">
    <source>
        <dbReference type="EMBL" id="KAH7956036.1"/>
    </source>
</evidence>
<sequence>MCSLSYEYRRLNLAVALFDVECDDWRSECKRPSASHMRGYERTRRMRAYLRGNVSNMCQGVQKKVVI</sequence>
<reference evidence="1" key="2">
    <citation type="submission" date="2021-09" db="EMBL/GenBank/DDBJ databases">
        <authorList>
            <person name="Jia N."/>
            <person name="Wang J."/>
            <person name="Shi W."/>
            <person name="Du L."/>
            <person name="Sun Y."/>
            <person name="Zhan W."/>
            <person name="Jiang J."/>
            <person name="Wang Q."/>
            <person name="Zhang B."/>
            <person name="Ji P."/>
            <person name="Sakyi L.B."/>
            <person name="Cui X."/>
            <person name="Yuan T."/>
            <person name="Jiang B."/>
            <person name="Yang W."/>
            <person name="Lam T.T.-Y."/>
            <person name="Chang Q."/>
            <person name="Ding S."/>
            <person name="Wang X."/>
            <person name="Zhu J."/>
            <person name="Ruan X."/>
            <person name="Zhao L."/>
            <person name="Wei J."/>
            <person name="Que T."/>
            <person name="Du C."/>
            <person name="Cheng J."/>
            <person name="Dai P."/>
            <person name="Han X."/>
            <person name="Huang E."/>
            <person name="Gao Y."/>
            <person name="Liu J."/>
            <person name="Shao H."/>
            <person name="Ye R."/>
            <person name="Li L."/>
            <person name="Wei W."/>
            <person name="Wang X."/>
            <person name="Wang C."/>
            <person name="Huo Q."/>
            <person name="Li W."/>
            <person name="Guo W."/>
            <person name="Chen H."/>
            <person name="Chen S."/>
            <person name="Zhou L."/>
            <person name="Zhou L."/>
            <person name="Ni X."/>
            <person name="Tian J."/>
            <person name="Zhou Y."/>
            <person name="Sheng Y."/>
            <person name="Liu T."/>
            <person name="Pan Y."/>
            <person name="Xia L."/>
            <person name="Li J."/>
            <person name="Zhao F."/>
            <person name="Cao W."/>
        </authorList>
    </citation>
    <scope>NUCLEOTIDE SEQUENCE</scope>
    <source>
        <strain evidence="1">Rsan-2018</strain>
        <tissue evidence="1">Larvae</tissue>
    </source>
</reference>
<name>A0A9D4PUV5_RHISA</name>
<protein>
    <submittedName>
        <fullName evidence="1">Uncharacterized protein</fullName>
    </submittedName>
</protein>
<proteinExistence type="predicted"/>
<dbReference type="AlphaFoldDB" id="A0A9D4PUV5"/>
<dbReference type="Proteomes" id="UP000821837">
    <property type="component" value="Unassembled WGS sequence"/>
</dbReference>
<reference evidence="1" key="1">
    <citation type="journal article" date="2020" name="Cell">
        <title>Large-Scale Comparative Analyses of Tick Genomes Elucidate Their Genetic Diversity and Vector Capacities.</title>
        <authorList>
            <consortium name="Tick Genome and Microbiome Consortium (TIGMIC)"/>
            <person name="Jia N."/>
            <person name="Wang J."/>
            <person name="Shi W."/>
            <person name="Du L."/>
            <person name="Sun Y."/>
            <person name="Zhan W."/>
            <person name="Jiang J.F."/>
            <person name="Wang Q."/>
            <person name="Zhang B."/>
            <person name="Ji P."/>
            <person name="Bell-Sakyi L."/>
            <person name="Cui X.M."/>
            <person name="Yuan T.T."/>
            <person name="Jiang B.G."/>
            <person name="Yang W.F."/>
            <person name="Lam T.T."/>
            <person name="Chang Q.C."/>
            <person name="Ding S.J."/>
            <person name="Wang X.J."/>
            <person name="Zhu J.G."/>
            <person name="Ruan X.D."/>
            <person name="Zhao L."/>
            <person name="Wei J.T."/>
            <person name="Ye R.Z."/>
            <person name="Que T.C."/>
            <person name="Du C.H."/>
            <person name="Zhou Y.H."/>
            <person name="Cheng J.X."/>
            <person name="Dai P.F."/>
            <person name="Guo W.B."/>
            <person name="Han X.H."/>
            <person name="Huang E.J."/>
            <person name="Li L.F."/>
            <person name="Wei W."/>
            <person name="Gao Y.C."/>
            <person name="Liu J.Z."/>
            <person name="Shao H.Z."/>
            <person name="Wang X."/>
            <person name="Wang C.C."/>
            <person name="Yang T.C."/>
            <person name="Huo Q.B."/>
            <person name="Li W."/>
            <person name="Chen H.Y."/>
            <person name="Chen S.E."/>
            <person name="Zhou L.G."/>
            <person name="Ni X.B."/>
            <person name="Tian J.H."/>
            <person name="Sheng Y."/>
            <person name="Liu T."/>
            <person name="Pan Y.S."/>
            <person name="Xia L.Y."/>
            <person name="Li J."/>
            <person name="Zhao F."/>
            <person name="Cao W.C."/>
        </authorList>
    </citation>
    <scope>NUCLEOTIDE SEQUENCE</scope>
    <source>
        <strain evidence="1">Rsan-2018</strain>
    </source>
</reference>
<gene>
    <name evidence="1" type="ORF">HPB52_005758</name>
</gene>